<dbReference type="STRING" id="3760.A0A251NEJ8"/>
<dbReference type="PANTHER" id="PTHR31301:SF103">
    <property type="entry name" value="LOB DOMAIN-CONTAINING PROTEIN 5-RELATED"/>
    <property type="match status" value="1"/>
</dbReference>
<keyword evidence="2" id="KW-0175">Coiled coil</keyword>
<organism evidence="5 6">
    <name type="scientific">Prunus persica</name>
    <name type="common">Peach</name>
    <name type="synonym">Amygdalus persica</name>
    <dbReference type="NCBI Taxonomy" id="3760"/>
    <lineage>
        <taxon>Eukaryota</taxon>
        <taxon>Viridiplantae</taxon>
        <taxon>Streptophyta</taxon>
        <taxon>Embryophyta</taxon>
        <taxon>Tracheophyta</taxon>
        <taxon>Spermatophyta</taxon>
        <taxon>Magnoliopsida</taxon>
        <taxon>eudicotyledons</taxon>
        <taxon>Gunneridae</taxon>
        <taxon>Pentapetalae</taxon>
        <taxon>rosids</taxon>
        <taxon>fabids</taxon>
        <taxon>Rosales</taxon>
        <taxon>Rosaceae</taxon>
        <taxon>Amygdaloideae</taxon>
        <taxon>Amygdaleae</taxon>
        <taxon>Prunus</taxon>
    </lineage>
</organism>
<dbReference type="PANTHER" id="PTHR31301">
    <property type="entry name" value="LOB DOMAIN-CONTAINING PROTEIN 4-RELATED"/>
    <property type="match status" value="1"/>
</dbReference>
<dbReference type="Proteomes" id="UP000006882">
    <property type="component" value="Chromosome G7"/>
</dbReference>
<evidence type="ECO:0000313" key="6">
    <source>
        <dbReference type="Proteomes" id="UP000006882"/>
    </source>
</evidence>
<dbReference type="Pfam" id="PF03195">
    <property type="entry name" value="LOB"/>
    <property type="match status" value="1"/>
</dbReference>
<gene>
    <name evidence="5" type="ORF">PRUPE_7G208700</name>
</gene>
<feature type="compositionally biased region" description="Basic and acidic residues" evidence="3">
    <location>
        <begin position="223"/>
        <end position="242"/>
    </location>
</feature>
<feature type="compositionally biased region" description="Basic and acidic residues" evidence="3">
    <location>
        <begin position="204"/>
        <end position="214"/>
    </location>
</feature>
<accession>A0A251NEJ8</accession>
<evidence type="ECO:0000256" key="2">
    <source>
        <dbReference type="SAM" id="Coils"/>
    </source>
</evidence>
<evidence type="ECO:0000313" key="5">
    <source>
        <dbReference type="EMBL" id="ONH97768.1"/>
    </source>
</evidence>
<evidence type="ECO:0000256" key="3">
    <source>
        <dbReference type="SAM" id="MobiDB-lite"/>
    </source>
</evidence>
<keyword evidence="6" id="KW-1185">Reference proteome</keyword>
<feature type="compositionally biased region" description="Basic and acidic residues" evidence="3">
    <location>
        <begin position="122"/>
        <end position="139"/>
    </location>
</feature>
<comment type="similarity">
    <text evidence="1">Belongs to the LOB domain-containing protein family.</text>
</comment>
<dbReference type="eggNOG" id="ENOG502SU0A">
    <property type="taxonomic scope" value="Eukaryota"/>
</dbReference>
<sequence>MENRDQGAAQNHPCASCKQQRRKCDETCEMAPYFPASRYSEFQNAHKIFGVSNIQKIMAMAAPDQKQAAAESILTEGNARKNDPVNGCLGIIRGLNSQIQGLERELHIMKQHLELCKEKEELDGKKNQSKEEDLQHDQSDDLNSPILPDLPSHVITEMRKYEQGYNYWSTLEDAEEKVFDIRIIEPVLFESNLKGNASSSAPGETRDGKEKEEGEIASAAASKAKEKQPSESLREKTTEDKA</sequence>
<feature type="compositionally biased region" description="Polar residues" evidence="3">
    <location>
        <begin position="193"/>
        <end position="202"/>
    </location>
</feature>
<name>A0A251NEJ8_PRUPE</name>
<feature type="region of interest" description="Disordered" evidence="3">
    <location>
        <begin position="192"/>
        <end position="242"/>
    </location>
</feature>
<dbReference type="GO" id="GO:0001216">
    <property type="term" value="F:DNA-binding transcription activator activity"/>
    <property type="evidence" value="ECO:0000318"/>
    <property type="project" value="GO_Central"/>
</dbReference>
<dbReference type="GO" id="GO:0005634">
    <property type="term" value="C:nucleus"/>
    <property type="evidence" value="ECO:0000318"/>
    <property type="project" value="GO_Central"/>
</dbReference>
<dbReference type="InterPro" id="IPR004883">
    <property type="entry name" value="LOB"/>
</dbReference>
<dbReference type="PROSITE" id="PS50891">
    <property type="entry name" value="LOB"/>
    <property type="match status" value="1"/>
</dbReference>
<dbReference type="SMR" id="A0A251NEJ8"/>
<dbReference type="Gramene" id="ONH97768">
    <property type="protein sequence ID" value="ONH97768"/>
    <property type="gene ID" value="PRUPE_7G208700"/>
</dbReference>
<reference evidence="5 6" key="1">
    <citation type="journal article" date="2013" name="Nat. Genet.">
        <title>The high-quality draft genome of peach (Prunus persica) identifies unique patterns of genetic diversity, domestication and genome evolution.</title>
        <authorList>
            <consortium name="International Peach Genome Initiative"/>
            <person name="Verde I."/>
            <person name="Abbott A.G."/>
            <person name="Scalabrin S."/>
            <person name="Jung S."/>
            <person name="Shu S."/>
            <person name="Marroni F."/>
            <person name="Zhebentyayeva T."/>
            <person name="Dettori M.T."/>
            <person name="Grimwood J."/>
            <person name="Cattonaro F."/>
            <person name="Zuccolo A."/>
            <person name="Rossini L."/>
            <person name="Jenkins J."/>
            <person name="Vendramin E."/>
            <person name="Meisel L.A."/>
            <person name="Decroocq V."/>
            <person name="Sosinski B."/>
            <person name="Prochnik S."/>
            <person name="Mitros T."/>
            <person name="Policriti A."/>
            <person name="Cipriani G."/>
            <person name="Dondini L."/>
            <person name="Ficklin S."/>
            <person name="Goodstein D.M."/>
            <person name="Xuan P."/>
            <person name="Del Fabbro C."/>
            <person name="Aramini V."/>
            <person name="Copetti D."/>
            <person name="Gonzalez S."/>
            <person name="Horner D.S."/>
            <person name="Falchi R."/>
            <person name="Lucas S."/>
            <person name="Mica E."/>
            <person name="Maldonado J."/>
            <person name="Lazzari B."/>
            <person name="Bielenberg D."/>
            <person name="Pirona R."/>
            <person name="Miculan M."/>
            <person name="Barakat A."/>
            <person name="Testolin R."/>
            <person name="Stella A."/>
            <person name="Tartarini S."/>
            <person name="Tonutti P."/>
            <person name="Arus P."/>
            <person name="Orellana A."/>
            <person name="Wells C."/>
            <person name="Main D."/>
            <person name="Vizzotto G."/>
            <person name="Silva H."/>
            <person name="Salamini F."/>
            <person name="Schmutz J."/>
            <person name="Morgante M."/>
            <person name="Rokhsar D.S."/>
        </authorList>
    </citation>
    <scope>NUCLEOTIDE SEQUENCE [LARGE SCALE GENOMIC DNA]</scope>
    <source>
        <strain evidence="6">cv. Nemared</strain>
    </source>
</reference>
<feature type="coiled-coil region" evidence="2">
    <location>
        <begin position="92"/>
        <end position="119"/>
    </location>
</feature>
<evidence type="ECO:0000259" key="4">
    <source>
        <dbReference type="PROSITE" id="PS50891"/>
    </source>
</evidence>
<dbReference type="GO" id="GO:0006355">
    <property type="term" value="P:regulation of DNA-templated transcription"/>
    <property type="evidence" value="ECO:0000318"/>
    <property type="project" value="GO_Central"/>
</dbReference>
<proteinExistence type="inferred from homology"/>
<dbReference type="AlphaFoldDB" id="A0A251NEJ8"/>
<protein>
    <recommendedName>
        <fullName evidence="4">LOB domain-containing protein</fullName>
    </recommendedName>
</protein>
<evidence type="ECO:0000256" key="1">
    <source>
        <dbReference type="ARBA" id="ARBA00005474"/>
    </source>
</evidence>
<dbReference type="EMBL" id="CM007657">
    <property type="protein sequence ID" value="ONH97768.1"/>
    <property type="molecule type" value="Genomic_DNA"/>
</dbReference>
<feature type="domain" description="LOB" evidence="4">
    <location>
        <begin position="12"/>
        <end position="113"/>
    </location>
</feature>
<feature type="region of interest" description="Disordered" evidence="3">
    <location>
        <begin position="122"/>
        <end position="149"/>
    </location>
</feature>